<evidence type="ECO:0000313" key="5">
    <source>
        <dbReference type="EMBL" id="MDT0567715.1"/>
    </source>
</evidence>
<dbReference type="RefSeq" id="WP_033528806.1">
    <property type="nucleotide sequence ID" value="NZ_JAVRFJ010000006.1"/>
</dbReference>
<feature type="repeat" description="NHL" evidence="2">
    <location>
        <begin position="207"/>
        <end position="242"/>
    </location>
</feature>
<dbReference type="PANTHER" id="PTHR46388">
    <property type="entry name" value="NHL REPEAT-CONTAINING PROTEIN 2"/>
    <property type="match status" value="1"/>
</dbReference>
<feature type="domain" description="Teneurin NHL" evidence="4">
    <location>
        <begin position="263"/>
        <end position="352"/>
    </location>
</feature>
<feature type="repeat" description="NHL" evidence="2">
    <location>
        <begin position="99"/>
        <end position="129"/>
    </location>
</feature>
<dbReference type="Proteomes" id="UP001180737">
    <property type="component" value="Unassembled WGS sequence"/>
</dbReference>
<evidence type="ECO:0000259" key="4">
    <source>
        <dbReference type="Pfam" id="PF25021"/>
    </source>
</evidence>
<feature type="repeat" description="NHL" evidence="2">
    <location>
        <begin position="151"/>
        <end position="186"/>
    </location>
</feature>
<dbReference type="Gene3D" id="2.80.10.50">
    <property type="match status" value="1"/>
</dbReference>
<proteinExistence type="predicted"/>
<dbReference type="CDD" id="cd00161">
    <property type="entry name" value="beta-trefoil_Ricin-like"/>
    <property type="match status" value="1"/>
</dbReference>
<dbReference type="SUPFAM" id="SSF101898">
    <property type="entry name" value="NHL repeat"/>
    <property type="match status" value="1"/>
</dbReference>
<dbReference type="InterPro" id="IPR000033">
    <property type="entry name" value="LDLR_classB_rpt"/>
</dbReference>
<feature type="domain" description="Ricin B lectin" evidence="3">
    <location>
        <begin position="400"/>
        <end position="495"/>
    </location>
</feature>
<dbReference type="Gene3D" id="2.120.10.30">
    <property type="entry name" value="TolB, C-terminal domain"/>
    <property type="match status" value="3"/>
</dbReference>
<dbReference type="InterPro" id="IPR011042">
    <property type="entry name" value="6-blade_b-propeller_TolB-like"/>
</dbReference>
<gene>
    <name evidence="5" type="ORF">RM704_09570</name>
</gene>
<dbReference type="Pfam" id="PF25021">
    <property type="entry name" value="TEN_NHL"/>
    <property type="match status" value="2"/>
</dbReference>
<accession>A0ABU2YTQ9</accession>
<reference evidence="5" key="1">
    <citation type="submission" date="2024-05" db="EMBL/GenBank/DDBJ databases">
        <title>30 novel species of actinomycetes from the DSMZ collection.</title>
        <authorList>
            <person name="Nouioui I."/>
        </authorList>
    </citation>
    <scope>NUCLEOTIDE SEQUENCE</scope>
    <source>
        <strain evidence="5">DSM 3412</strain>
    </source>
</reference>
<protein>
    <submittedName>
        <fullName evidence="5">RICIN domain-containing protein</fullName>
    </submittedName>
</protein>
<evidence type="ECO:0000256" key="2">
    <source>
        <dbReference type="PROSITE-ProRule" id="PRU00504"/>
    </source>
</evidence>
<sequence>MSTGSTGAGDGEEFTPLISTVAGTGTAGVPPKGDKELAASALLNGPYGVAVDREGTLYIVEYGGHRIRKVTTDGKISTVAGTGSAGRGAEGVSAVSAALSHPRGIAVDTAGDLYIADSGNNRIRKITMADGKVHTFAGTGAATYGGDGGLATAAHLYSPFDVVVDGADNVYIADWGNHRIRVVTADGKISTVAGTVGAGLAPDGTVATAAQLKYPSAVAVDSAGNLYIADYHQQRVRKVTKADGKIRTVAGTGAATYGGDGVQATSAPLQSPMALVVDSSDTLYIADTNNHRVRKVAADGKISTVAGTGAATFDGDGKSAASAKLSSPHGLAVDCVDTLYIADYTNNRVRKVTSAKLVGLPDSGTVASWANVRSRLRMAVVRESTSDGAEVHQTLVAPRDHQRWQLIAAGQDDGQVLYRIENVRSGKVLEVVGAQEGAGAVVAQRAYDGADARHQHWRLIPVGPVTATPRVYEIANWNSGLLLGIDTNARTVIKQYEAAGASQDRQWQLLPV</sequence>
<dbReference type="InterPro" id="IPR035992">
    <property type="entry name" value="Ricin_B-like_lectins"/>
</dbReference>
<dbReference type="PANTHER" id="PTHR46388:SF2">
    <property type="entry name" value="NHL REPEAT-CONTAINING PROTEIN 2"/>
    <property type="match status" value="1"/>
</dbReference>
<evidence type="ECO:0000313" key="6">
    <source>
        <dbReference type="Proteomes" id="UP001180737"/>
    </source>
</evidence>
<dbReference type="Pfam" id="PF01436">
    <property type="entry name" value="NHL"/>
    <property type="match status" value="3"/>
</dbReference>
<name>A0ABU2YTQ9_9ACTN</name>
<dbReference type="InterPro" id="IPR001258">
    <property type="entry name" value="NHL_repeat"/>
</dbReference>
<evidence type="ECO:0000259" key="3">
    <source>
        <dbReference type="Pfam" id="PF14200"/>
    </source>
</evidence>
<organism evidence="5 6">
    <name type="scientific">Streptomyces gottesmaniae</name>
    <dbReference type="NCBI Taxonomy" id="3075518"/>
    <lineage>
        <taxon>Bacteria</taxon>
        <taxon>Bacillati</taxon>
        <taxon>Actinomycetota</taxon>
        <taxon>Actinomycetes</taxon>
        <taxon>Kitasatosporales</taxon>
        <taxon>Streptomycetaceae</taxon>
        <taxon>Streptomyces</taxon>
    </lineage>
</organism>
<dbReference type="Pfam" id="PF14200">
    <property type="entry name" value="RicinB_lectin_2"/>
    <property type="match status" value="1"/>
</dbReference>
<dbReference type="CDD" id="cd14953">
    <property type="entry name" value="NHL_like_1"/>
    <property type="match status" value="1"/>
</dbReference>
<keyword evidence="1" id="KW-0677">Repeat</keyword>
<dbReference type="InterPro" id="IPR000772">
    <property type="entry name" value="Ricin_B_lectin"/>
</dbReference>
<dbReference type="PROSITE" id="PS50231">
    <property type="entry name" value="RICIN_B_LECTIN"/>
    <property type="match status" value="1"/>
</dbReference>
<keyword evidence="6" id="KW-1185">Reference proteome</keyword>
<dbReference type="InterPro" id="IPR056822">
    <property type="entry name" value="TEN_NHL"/>
</dbReference>
<feature type="domain" description="Teneurin NHL" evidence="4">
    <location>
        <begin position="19"/>
        <end position="82"/>
    </location>
</feature>
<dbReference type="SMART" id="SM00135">
    <property type="entry name" value="LY"/>
    <property type="match status" value="6"/>
</dbReference>
<dbReference type="SUPFAM" id="SSF50370">
    <property type="entry name" value="Ricin B-like lectins"/>
    <property type="match status" value="1"/>
</dbReference>
<comment type="caution">
    <text evidence="5">The sequence shown here is derived from an EMBL/GenBank/DDBJ whole genome shotgun (WGS) entry which is preliminary data.</text>
</comment>
<dbReference type="PROSITE" id="PS51125">
    <property type="entry name" value="NHL"/>
    <property type="match status" value="3"/>
</dbReference>
<dbReference type="EMBL" id="JAVRFJ010000006">
    <property type="protein sequence ID" value="MDT0567715.1"/>
    <property type="molecule type" value="Genomic_DNA"/>
</dbReference>
<evidence type="ECO:0000256" key="1">
    <source>
        <dbReference type="ARBA" id="ARBA00022737"/>
    </source>
</evidence>